<dbReference type="InterPro" id="IPR004090">
    <property type="entry name" value="Chemotax_Me-accpt_rcpt"/>
</dbReference>
<feature type="compositionally biased region" description="Basic and acidic residues" evidence="5">
    <location>
        <begin position="499"/>
        <end position="511"/>
    </location>
</feature>
<comment type="similarity">
    <text evidence="3">Belongs to the methyl-accepting chemotaxis (MCP) protein family.</text>
</comment>
<dbReference type="SUPFAM" id="SSF46458">
    <property type="entry name" value="Globin-like"/>
    <property type="match status" value="1"/>
</dbReference>
<dbReference type="Pfam" id="PF11563">
    <property type="entry name" value="Protoglobin"/>
    <property type="match status" value="1"/>
</dbReference>
<reference evidence="8 9" key="1">
    <citation type="submission" date="2016-10" db="EMBL/GenBank/DDBJ databases">
        <authorList>
            <person name="de Groot N.N."/>
        </authorList>
    </citation>
    <scope>NUCLEOTIDE SEQUENCE [LARGE SCALE GENOMIC DNA]</scope>
    <source>
        <strain evidence="8 9">IPL20</strain>
    </source>
</reference>
<name>A0A1I7NVA2_9HYPH</name>
<dbReference type="PRINTS" id="PR00260">
    <property type="entry name" value="CHEMTRNSDUCR"/>
</dbReference>
<feature type="domain" description="HAMP" evidence="7">
    <location>
        <begin position="207"/>
        <end position="248"/>
    </location>
</feature>
<sequence>MEHSRDDGDITARLDFIGLDNKGRDALRSVEPLIAKHLPEALERFYKKLATVPAVSRFFSGSDQMNRAQSSQLGHWLAIATGRFDSKYVESSRRIGLRHAQIGLEPRWYIGGYGVIVETLVTELARDFMGEHIKSLKGGLFNRKHDEDVLSAAVSDLGVAMSAMVKSVMIDIDMAVSVYFDQVMAEAQKRDRENADRVAWAAELTGEVLQKLAEGDLTENITADFEGGFAKIKSDTNQLVDRLREIMLQLRDTSGLLRTATGEILAGANDLSERTTRQAAAIEQTAASMEDLSRTVSQNAVLAEAASDQAQKAAESAEAGGQVMGKVTEAMEKISNSSSRISNIIGIIDDIAFQTNLLALNASVEAARAGDAGKGFAVVAVEVRRLAQSAASASAEVKELVERSVVEVKAGENLVRTAADRLFELLSVVRETTGSMSAIASASREQSASIAEISAAVMQMDEMTQHNAALVEQTNAAIEQTESQARQLDQIVDKFRLTNSKAEPRSPAIRERPKRVAARAGKAVGDNWSEF</sequence>
<dbReference type="GO" id="GO:0020037">
    <property type="term" value="F:heme binding"/>
    <property type="evidence" value="ECO:0007669"/>
    <property type="project" value="InterPro"/>
</dbReference>
<evidence type="ECO:0000313" key="8">
    <source>
        <dbReference type="EMBL" id="SFV38587.1"/>
    </source>
</evidence>
<dbReference type="Proteomes" id="UP000199074">
    <property type="component" value="Unassembled WGS sequence"/>
</dbReference>
<dbReference type="PROSITE" id="PS50885">
    <property type="entry name" value="HAMP"/>
    <property type="match status" value="1"/>
</dbReference>
<dbReference type="InterPro" id="IPR044398">
    <property type="entry name" value="Globin-sensor_dom"/>
</dbReference>
<dbReference type="EMBL" id="FPCK01000004">
    <property type="protein sequence ID" value="SFV38587.1"/>
    <property type="molecule type" value="Genomic_DNA"/>
</dbReference>
<evidence type="ECO:0000259" key="6">
    <source>
        <dbReference type="PROSITE" id="PS50111"/>
    </source>
</evidence>
<dbReference type="GO" id="GO:0019825">
    <property type="term" value="F:oxygen binding"/>
    <property type="evidence" value="ECO:0007669"/>
    <property type="project" value="InterPro"/>
</dbReference>
<organism evidence="8 9">
    <name type="scientific">Devosia crocina</name>
    <dbReference type="NCBI Taxonomy" id="429728"/>
    <lineage>
        <taxon>Bacteria</taxon>
        <taxon>Pseudomonadati</taxon>
        <taxon>Pseudomonadota</taxon>
        <taxon>Alphaproteobacteria</taxon>
        <taxon>Hyphomicrobiales</taxon>
        <taxon>Devosiaceae</taxon>
        <taxon>Devosia</taxon>
    </lineage>
</organism>
<evidence type="ECO:0000259" key="7">
    <source>
        <dbReference type="PROSITE" id="PS50885"/>
    </source>
</evidence>
<dbReference type="STRING" id="429728.SAMN05216456_3511"/>
<dbReference type="CDD" id="cd01068">
    <property type="entry name" value="globin_sensor"/>
    <property type="match status" value="1"/>
</dbReference>
<dbReference type="GO" id="GO:0007165">
    <property type="term" value="P:signal transduction"/>
    <property type="evidence" value="ECO:0007669"/>
    <property type="project" value="UniProtKB-KW"/>
</dbReference>
<dbReference type="GO" id="GO:0016020">
    <property type="term" value="C:membrane"/>
    <property type="evidence" value="ECO:0007669"/>
    <property type="project" value="UniProtKB-SubCell"/>
</dbReference>
<dbReference type="PANTHER" id="PTHR43531:SF11">
    <property type="entry name" value="METHYL-ACCEPTING CHEMOTAXIS PROTEIN 3"/>
    <property type="match status" value="1"/>
</dbReference>
<feature type="domain" description="Methyl-accepting transducer" evidence="6">
    <location>
        <begin position="253"/>
        <end position="482"/>
    </location>
</feature>
<evidence type="ECO:0000256" key="1">
    <source>
        <dbReference type="ARBA" id="ARBA00004370"/>
    </source>
</evidence>
<dbReference type="Pfam" id="PF18947">
    <property type="entry name" value="HAMP_2"/>
    <property type="match status" value="1"/>
</dbReference>
<evidence type="ECO:0000256" key="2">
    <source>
        <dbReference type="ARBA" id="ARBA00022500"/>
    </source>
</evidence>
<comment type="subcellular location">
    <subcellularLocation>
        <location evidence="1">Membrane</location>
    </subcellularLocation>
</comment>
<dbReference type="PANTHER" id="PTHR43531">
    <property type="entry name" value="PROTEIN ICFG"/>
    <property type="match status" value="1"/>
</dbReference>
<dbReference type="SUPFAM" id="SSF58104">
    <property type="entry name" value="Methyl-accepting chemotaxis protein (MCP) signaling domain"/>
    <property type="match status" value="1"/>
</dbReference>
<evidence type="ECO:0000256" key="5">
    <source>
        <dbReference type="SAM" id="MobiDB-lite"/>
    </source>
</evidence>
<dbReference type="Gene3D" id="1.10.287.950">
    <property type="entry name" value="Methyl-accepting chemotaxis protein"/>
    <property type="match status" value="1"/>
</dbReference>
<dbReference type="InterPro" id="IPR009050">
    <property type="entry name" value="Globin-like_sf"/>
</dbReference>
<keyword evidence="9" id="KW-1185">Reference proteome</keyword>
<accession>A0A1I7NVA2</accession>
<keyword evidence="4" id="KW-0807">Transducer</keyword>
<dbReference type="SMART" id="SM00283">
    <property type="entry name" value="MA"/>
    <property type="match status" value="1"/>
</dbReference>
<dbReference type="InterPro" id="IPR003660">
    <property type="entry name" value="HAMP_dom"/>
</dbReference>
<evidence type="ECO:0000313" key="9">
    <source>
        <dbReference type="Proteomes" id="UP000199074"/>
    </source>
</evidence>
<dbReference type="InterPro" id="IPR004089">
    <property type="entry name" value="MCPsignal_dom"/>
</dbReference>
<feature type="region of interest" description="Disordered" evidence="5">
    <location>
        <begin position="499"/>
        <end position="531"/>
    </location>
</feature>
<protein>
    <submittedName>
        <fullName evidence="8">Methyl-accepting chemotaxis protein</fullName>
    </submittedName>
</protein>
<dbReference type="InterPro" id="IPR051310">
    <property type="entry name" value="MCP_chemotaxis"/>
</dbReference>
<evidence type="ECO:0000256" key="3">
    <source>
        <dbReference type="ARBA" id="ARBA00029447"/>
    </source>
</evidence>
<dbReference type="GO" id="GO:0004888">
    <property type="term" value="F:transmembrane signaling receptor activity"/>
    <property type="evidence" value="ECO:0007669"/>
    <property type="project" value="InterPro"/>
</dbReference>
<dbReference type="PROSITE" id="PS50111">
    <property type="entry name" value="CHEMOTAXIS_TRANSDUC_2"/>
    <property type="match status" value="1"/>
</dbReference>
<proteinExistence type="inferred from homology"/>
<evidence type="ECO:0000256" key="4">
    <source>
        <dbReference type="PROSITE-ProRule" id="PRU00284"/>
    </source>
</evidence>
<dbReference type="InterPro" id="IPR039379">
    <property type="entry name" value="Protoglobin_sensor_dom"/>
</dbReference>
<dbReference type="Pfam" id="PF00015">
    <property type="entry name" value="MCPsignal"/>
    <property type="match status" value="1"/>
</dbReference>
<dbReference type="Gene3D" id="1.10.490.10">
    <property type="entry name" value="Globins"/>
    <property type="match status" value="1"/>
</dbReference>
<gene>
    <name evidence="8" type="ORF">SAMN05216456_3511</name>
</gene>
<dbReference type="FunFam" id="1.10.287.950:FF:000001">
    <property type="entry name" value="Methyl-accepting chemotaxis sensory transducer"/>
    <property type="match status" value="1"/>
</dbReference>
<dbReference type="InterPro" id="IPR012292">
    <property type="entry name" value="Globin/Proto"/>
</dbReference>
<keyword evidence="2" id="KW-0145">Chemotaxis</keyword>
<dbReference type="AlphaFoldDB" id="A0A1I7NVA2"/>
<dbReference type="GO" id="GO:0006935">
    <property type="term" value="P:chemotaxis"/>
    <property type="evidence" value="ECO:0007669"/>
    <property type="project" value="UniProtKB-KW"/>
</dbReference>